<evidence type="ECO:0000313" key="2">
    <source>
        <dbReference type="EMBL" id="CAG6446895.1"/>
    </source>
</evidence>
<evidence type="ECO:0000256" key="1">
    <source>
        <dbReference type="SAM" id="MobiDB-lite"/>
    </source>
</evidence>
<organism evidence="2">
    <name type="scientific">Culex pipiens</name>
    <name type="common">House mosquito</name>
    <dbReference type="NCBI Taxonomy" id="7175"/>
    <lineage>
        <taxon>Eukaryota</taxon>
        <taxon>Metazoa</taxon>
        <taxon>Ecdysozoa</taxon>
        <taxon>Arthropoda</taxon>
        <taxon>Hexapoda</taxon>
        <taxon>Insecta</taxon>
        <taxon>Pterygota</taxon>
        <taxon>Neoptera</taxon>
        <taxon>Endopterygota</taxon>
        <taxon>Diptera</taxon>
        <taxon>Nematocera</taxon>
        <taxon>Culicoidea</taxon>
        <taxon>Culicidae</taxon>
        <taxon>Culicinae</taxon>
        <taxon>Culicini</taxon>
        <taxon>Culex</taxon>
        <taxon>Culex</taxon>
    </lineage>
</organism>
<dbReference type="AlphaFoldDB" id="A0A8D8EUP0"/>
<dbReference type="EMBL" id="HBUE01008017">
    <property type="protein sequence ID" value="CAG6446895.1"/>
    <property type="molecule type" value="Transcribed_RNA"/>
</dbReference>
<reference evidence="2" key="1">
    <citation type="submission" date="2021-05" db="EMBL/GenBank/DDBJ databases">
        <authorList>
            <person name="Alioto T."/>
            <person name="Alioto T."/>
            <person name="Gomez Garrido J."/>
        </authorList>
    </citation>
    <scope>NUCLEOTIDE SEQUENCE</scope>
</reference>
<accession>A0A8D8EUP0</accession>
<sequence>MYLLIPGSNQGQSTRKVITVRAASGRQRFGRYSNCEYRTRSWKMTPFTRYYLAMWWITPISFDDRTNIPKCRVCNRSLSLRTLLSHIKCTPPQKHTHTCESSPSRRTATQSVHPRSCRGRPPSLATVRSRR</sequence>
<proteinExistence type="predicted"/>
<feature type="compositionally biased region" description="Polar residues" evidence="1">
    <location>
        <begin position="99"/>
        <end position="113"/>
    </location>
</feature>
<protein>
    <submittedName>
        <fullName evidence="2">(northern house mosquito) hypothetical protein</fullName>
    </submittedName>
</protein>
<name>A0A8D8EUP0_CULPI</name>
<feature type="region of interest" description="Disordered" evidence="1">
    <location>
        <begin position="91"/>
        <end position="131"/>
    </location>
</feature>
<dbReference type="EMBL" id="HBUE01008024">
    <property type="protein sequence ID" value="CAG6446905.1"/>
    <property type="molecule type" value="Transcribed_RNA"/>
</dbReference>